<dbReference type="OrthoDB" id="9765815at2"/>
<name>D6TG91_KTERA</name>
<dbReference type="eggNOG" id="COG0006">
    <property type="taxonomic scope" value="Bacteria"/>
</dbReference>
<dbReference type="AlphaFoldDB" id="D6TG91"/>
<evidence type="ECO:0000313" key="2">
    <source>
        <dbReference type="EMBL" id="EFH88793.1"/>
    </source>
</evidence>
<dbReference type="InterPro" id="IPR036005">
    <property type="entry name" value="Creatinase/aminopeptidase-like"/>
</dbReference>
<dbReference type="PANTHER" id="PTHR46112">
    <property type="entry name" value="AMINOPEPTIDASE"/>
    <property type="match status" value="1"/>
</dbReference>
<accession>D6TG91</accession>
<dbReference type="InterPro" id="IPR001714">
    <property type="entry name" value="Pept_M24_MAP"/>
</dbReference>
<dbReference type="EMBL" id="ADVG01000001">
    <property type="protein sequence ID" value="EFH88793.1"/>
    <property type="molecule type" value="Genomic_DNA"/>
</dbReference>
<dbReference type="SUPFAM" id="SSF55920">
    <property type="entry name" value="Creatinase/aminopeptidase"/>
    <property type="match status" value="1"/>
</dbReference>
<dbReference type="InParanoid" id="D6TG91"/>
<sequence length="395" mass="43878">MADVTLQREKINQAIQILDELQLDCWLTFVRETGEQPDPALKLIFDQELTWHCAFILTHTGEKIAIVARYDDDLVKQGNLYNTVFTYTDNFASVLVETLTRLNPSSIALNYSIDDVAADGLTHGMYLQLVEALKATPFPERFTSSSPLISRLRSRKTSQELVRMRQAIQETYGLFDLITRSLKAGVTEREISDLVHAKMANRSLGSAWSYDSCPGVKFGPNTLFGHGIPGGIEIEPGFVVSVDLGVSYAGYCSDLQRMWYLRKPGEQNVPEVVSQAFAAVKGAIEAGKAVLKPGIQGWQVDAAAREYLVQAGYSEYQHALGHGVGRYAHDGGPILGPRWARYGETPYYTIEEGLVFTLELGVMTERGYVSQEDEVIVTAQGCEWFSQPQDAIYVV</sequence>
<evidence type="ECO:0000313" key="3">
    <source>
        <dbReference type="Proteomes" id="UP000004508"/>
    </source>
</evidence>
<organism evidence="2 3">
    <name type="scientific">Ktedonobacter racemifer DSM 44963</name>
    <dbReference type="NCBI Taxonomy" id="485913"/>
    <lineage>
        <taxon>Bacteria</taxon>
        <taxon>Bacillati</taxon>
        <taxon>Chloroflexota</taxon>
        <taxon>Ktedonobacteria</taxon>
        <taxon>Ktedonobacterales</taxon>
        <taxon>Ktedonobacteraceae</taxon>
        <taxon>Ktedonobacter</taxon>
    </lineage>
</organism>
<dbReference type="STRING" id="485913.Krac_10291"/>
<dbReference type="Gene3D" id="3.90.230.10">
    <property type="entry name" value="Creatinase/methionine aminopeptidase superfamily"/>
    <property type="match status" value="1"/>
</dbReference>
<dbReference type="InterPro" id="IPR050659">
    <property type="entry name" value="Peptidase_M24B"/>
</dbReference>
<dbReference type="Pfam" id="PF00557">
    <property type="entry name" value="Peptidase_M24"/>
    <property type="match status" value="1"/>
</dbReference>
<reference evidence="2 3" key="1">
    <citation type="journal article" date="2011" name="Stand. Genomic Sci.">
        <title>Non-contiguous finished genome sequence and contextual data of the filamentous soil bacterium Ktedonobacter racemifer type strain (SOSP1-21).</title>
        <authorList>
            <person name="Chang Y.J."/>
            <person name="Land M."/>
            <person name="Hauser L."/>
            <person name="Chertkov O."/>
            <person name="Del Rio T.G."/>
            <person name="Nolan M."/>
            <person name="Copeland A."/>
            <person name="Tice H."/>
            <person name="Cheng J.F."/>
            <person name="Lucas S."/>
            <person name="Han C."/>
            <person name="Goodwin L."/>
            <person name="Pitluck S."/>
            <person name="Ivanova N."/>
            <person name="Ovchinikova G."/>
            <person name="Pati A."/>
            <person name="Chen A."/>
            <person name="Palaniappan K."/>
            <person name="Mavromatis K."/>
            <person name="Liolios K."/>
            <person name="Brettin T."/>
            <person name="Fiebig A."/>
            <person name="Rohde M."/>
            <person name="Abt B."/>
            <person name="Goker M."/>
            <person name="Detter J.C."/>
            <person name="Woyke T."/>
            <person name="Bristow J."/>
            <person name="Eisen J.A."/>
            <person name="Markowitz V."/>
            <person name="Hugenholtz P."/>
            <person name="Kyrpides N.C."/>
            <person name="Klenk H.P."/>
            <person name="Lapidus A."/>
        </authorList>
    </citation>
    <scope>NUCLEOTIDE SEQUENCE [LARGE SCALE GENOMIC DNA]</scope>
    <source>
        <strain evidence="3">DSM 44963</strain>
    </source>
</reference>
<dbReference type="RefSeq" id="WP_007904972.1">
    <property type="nucleotide sequence ID" value="NZ_ADVG01000001.1"/>
</dbReference>
<dbReference type="GO" id="GO:0004177">
    <property type="term" value="F:aminopeptidase activity"/>
    <property type="evidence" value="ECO:0007669"/>
    <property type="project" value="UniProtKB-ARBA"/>
</dbReference>
<keyword evidence="3" id="KW-1185">Reference proteome</keyword>
<gene>
    <name evidence="2" type="ORF">Krac_10291</name>
</gene>
<dbReference type="GO" id="GO:0008235">
    <property type="term" value="F:metalloexopeptidase activity"/>
    <property type="evidence" value="ECO:0007669"/>
    <property type="project" value="UniProtKB-ARBA"/>
</dbReference>
<dbReference type="InterPro" id="IPR000994">
    <property type="entry name" value="Pept_M24"/>
</dbReference>
<comment type="caution">
    <text evidence="2">The sequence shown here is derived from an EMBL/GenBank/DDBJ whole genome shotgun (WGS) entry which is preliminary data.</text>
</comment>
<protein>
    <submittedName>
        <fullName evidence="2">Peptidase M24</fullName>
    </submittedName>
</protein>
<evidence type="ECO:0000259" key="1">
    <source>
        <dbReference type="Pfam" id="PF00557"/>
    </source>
</evidence>
<proteinExistence type="predicted"/>
<dbReference type="PRINTS" id="PR00599">
    <property type="entry name" value="MAPEPTIDASE"/>
</dbReference>
<dbReference type="Proteomes" id="UP000004508">
    <property type="component" value="Unassembled WGS sequence"/>
</dbReference>
<feature type="domain" description="Peptidase M24" evidence="1">
    <location>
        <begin position="163"/>
        <end position="379"/>
    </location>
</feature>
<dbReference type="PANTHER" id="PTHR46112:SF8">
    <property type="entry name" value="CYTOPLASMIC PEPTIDASE PEPQ-RELATED"/>
    <property type="match status" value="1"/>
</dbReference>